<evidence type="ECO:0000256" key="10">
    <source>
        <dbReference type="ARBA" id="ARBA00025198"/>
    </source>
</evidence>
<keyword evidence="13" id="KW-1003">Cell membrane</keyword>
<dbReference type="GO" id="GO:0046961">
    <property type="term" value="F:proton-transporting ATPase activity, rotational mechanism"/>
    <property type="evidence" value="ECO:0007669"/>
    <property type="project" value="TreeGrafter"/>
</dbReference>
<dbReference type="Pfam" id="PF00430">
    <property type="entry name" value="ATP-synt_B"/>
    <property type="match status" value="1"/>
</dbReference>
<dbReference type="HAMAP" id="MF_01398">
    <property type="entry name" value="ATP_synth_b_bprime"/>
    <property type="match status" value="1"/>
</dbReference>
<keyword evidence="6 13" id="KW-1133">Transmembrane helix</keyword>
<keyword evidence="4 13" id="KW-0812">Transmembrane</keyword>
<comment type="function">
    <text evidence="10 13">F(1)F(0) ATP synthase produces ATP from ADP in the presence of a proton or sodium gradient. F-type ATPases consist of two structural domains, F(1) containing the extramembraneous catalytic core and F(0) containing the membrane proton channel, linked together by a central stalk and a peripheral stalk. During catalysis, ATP synthesis in the catalytic domain of F(1) is coupled via a rotary mechanism of the central stalk subunits to proton translocation.</text>
</comment>
<sequence>MPQLAQIAEIYASQIFWLTVFFGAILVFIGYGMVPKIQKTVDLRDEKIAADLREAEAAQAAADKLEEDYREQLDAARGEAGKATAQAKATAAKKTEASLKRAEKSIDKKLDTAAAELSAQREAALAELEGLAAEATQAMALKVAGLKVDKKTATAAVKKELADG</sequence>
<gene>
    <name evidence="13" type="primary">atpF</name>
    <name evidence="16" type="ORF">NDO55_05375</name>
</gene>
<evidence type="ECO:0000256" key="4">
    <source>
        <dbReference type="ARBA" id="ARBA00022692"/>
    </source>
</evidence>
<keyword evidence="9 13" id="KW-0066">ATP synthesis</keyword>
<feature type="coiled-coil region" evidence="15">
    <location>
        <begin position="48"/>
        <end position="134"/>
    </location>
</feature>
<keyword evidence="8 13" id="KW-0472">Membrane</keyword>
<keyword evidence="2 13" id="KW-0813">Transport</keyword>
<dbReference type="Proteomes" id="UP001155128">
    <property type="component" value="Unassembled WGS sequence"/>
</dbReference>
<comment type="function">
    <text evidence="11">Component of the F(0) channel, it forms part of the peripheral stalk, linking F(1) to F(0). The b'-subunit is a diverged and duplicated form of b found in plants and photosynthetic bacteria.</text>
</comment>
<dbReference type="RefSeq" id="WP_252113163.1">
    <property type="nucleotide sequence ID" value="NZ_JAMSHT010000001.1"/>
</dbReference>
<proteinExistence type="inferred from homology"/>
<evidence type="ECO:0000256" key="2">
    <source>
        <dbReference type="ARBA" id="ARBA00022448"/>
    </source>
</evidence>
<dbReference type="InterPro" id="IPR002146">
    <property type="entry name" value="ATP_synth_b/b'su_bac/chlpt"/>
</dbReference>
<comment type="subcellular location">
    <subcellularLocation>
        <location evidence="13">Cell membrane</location>
        <topology evidence="13">Single-pass membrane protein</topology>
    </subcellularLocation>
    <subcellularLocation>
        <location evidence="12">Endomembrane system</location>
        <topology evidence="12">Single-pass membrane protein</topology>
    </subcellularLocation>
</comment>
<dbReference type="PANTHER" id="PTHR33445:SF1">
    <property type="entry name" value="ATP SYNTHASE SUBUNIT B"/>
    <property type="match status" value="1"/>
</dbReference>
<dbReference type="GO" id="GO:0012505">
    <property type="term" value="C:endomembrane system"/>
    <property type="evidence" value="ECO:0007669"/>
    <property type="project" value="UniProtKB-SubCell"/>
</dbReference>
<evidence type="ECO:0000256" key="15">
    <source>
        <dbReference type="SAM" id="Coils"/>
    </source>
</evidence>
<dbReference type="GO" id="GO:0045259">
    <property type="term" value="C:proton-transporting ATP synthase complex"/>
    <property type="evidence" value="ECO:0007669"/>
    <property type="project" value="UniProtKB-KW"/>
</dbReference>
<organism evidence="16 17">
    <name type="scientific">Sphingomicrobium sediminis</name>
    <dbReference type="NCBI Taxonomy" id="2950949"/>
    <lineage>
        <taxon>Bacteria</taxon>
        <taxon>Pseudomonadati</taxon>
        <taxon>Pseudomonadota</taxon>
        <taxon>Alphaproteobacteria</taxon>
        <taxon>Sphingomonadales</taxon>
        <taxon>Sphingomonadaceae</taxon>
        <taxon>Sphingomicrobium</taxon>
    </lineage>
</organism>
<comment type="subunit">
    <text evidence="13">F-type ATPases have 2 components, F(1) - the catalytic core - and F(0) - the membrane proton channel. F(1) has five subunits: alpha(3), beta(3), gamma(1), delta(1), epsilon(1). F(0) has three main subunits: a(1), b(2) and c(10-14). The alpha and beta chains form an alternating ring which encloses part of the gamma chain. F(1) is attached to F(0) by a central stalk formed by the gamma and epsilon chains, while a peripheral stalk is formed by the delta and b chains.</text>
</comment>
<evidence type="ECO:0000256" key="9">
    <source>
        <dbReference type="ARBA" id="ARBA00023310"/>
    </source>
</evidence>
<dbReference type="EMBL" id="JAMSHT010000001">
    <property type="protein sequence ID" value="MCM8557249.1"/>
    <property type="molecule type" value="Genomic_DNA"/>
</dbReference>
<dbReference type="AlphaFoldDB" id="A0A9X2EKY1"/>
<keyword evidence="17" id="KW-1185">Reference proteome</keyword>
<keyword evidence="5 13" id="KW-0375">Hydrogen ion transport</keyword>
<evidence type="ECO:0000256" key="6">
    <source>
        <dbReference type="ARBA" id="ARBA00022989"/>
    </source>
</evidence>
<evidence type="ECO:0000256" key="3">
    <source>
        <dbReference type="ARBA" id="ARBA00022547"/>
    </source>
</evidence>
<evidence type="ECO:0000256" key="7">
    <source>
        <dbReference type="ARBA" id="ARBA00023065"/>
    </source>
</evidence>
<keyword evidence="7 13" id="KW-0406">Ion transport</keyword>
<dbReference type="InterPro" id="IPR050059">
    <property type="entry name" value="ATP_synthase_B_chain"/>
</dbReference>
<evidence type="ECO:0000313" key="16">
    <source>
        <dbReference type="EMBL" id="MCM8557249.1"/>
    </source>
</evidence>
<evidence type="ECO:0000256" key="13">
    <source>
        <dbReference type="HAMAP-Rule" id="MF_01398"/>
    </source>
</evidence>
<evidence type="ECO:0000256" key="11">
    <source>
        <dbReference type="ARBA" id="ARBA00025614"/>
    </source>
</evidence>
<accession>A0A9X2EKY1</accession>
<evidence type="ECO:0000256" key="1">
    <source>
        <dbReference type="ARBA" id="ARBA00005513"/>
    </source>
</evidence>
<keyword evidence="3 13" id="KW-0138">CF(0)</keyword>
<dbReference type="GO" id="GO:0046933">
    <property type="term" value="F:proton-transporting ATP synthase activity, rotational mechanism"/>
    <property type="evidence" value="ECO:0007669"/>
    <property type="project" value="UniProtKB-UniRule"/>
</dbReference>
<feature type="transmembrane region" description="Helical" evidence="13">
    <location>
        <begin position="15"/>
        <end position="34"/>
    </location>
</feature>
<evidence type="ECO:0000256" key="5">
    <source>
        <dbReference type="ARBA" id="ARBA00022781"/>
    </source>
</evidence>
<name>A0A9X2EKY1_9SPHN</name>
<dbReference type="GO" id="GO:0005886">
    <property type="term" value="C:plasma membrane"/>
    <property type="evidence" value="ECO:0007669"/>
    <property type="project" value="UniProtKB-SubCell"/>
</dbReference>
<dbReference type="PANTHER" id="PTHR33445">
    <property type="entry name" value="ATP SYNTHASE SUBUNIT B', CHLOROPLASTIC"/>
    <property type="match status" value="1"/>
</dbReference>
<evidence type="ECO:0000313" key="17">
    <source>
        <dbReference type="Proteomes" id="UP001155128"/>
    </source>
</evidence>
<evidence type="ECO:0000256" key="12">
    <source>
        <dbReference type="ARBA" id="ARBA00037847"/>
    </source>
</evidence>
<comment type="similarity">
    <text evidence="1 13 14">Belongs to the ATPase B chain family.</text>
</comment>
<comment type="caution">
    <text evidence="16">The sequence shown here is derived from an EMBL/GenBank/DDBJ whole genome shotgun (WGS) entry which is preliminary data.</text>
</comment>
<keyword evidence="15" id="KW-0175">Coiled coil</keyword>
<reference evidence="16" key="1">
    <citation type="submission" date="2022-06" db="EMBL/GenBank/DDBJ databases">
        <title>Sphingomicrobium sedimins sp. nov., a marine bacterium isolated from tidal flat.</title>
        <authorList>
            <person name="Kim C.-H."/>
            <person name="Yoo Y."/>
            <person name="Kim J.-J."/>
        </authorList>
    </citation>
    <scope>NUCLEOTIDE SEQUENCE</scope>
    <source>
        <strain evidence="16">GRR-S6-50</strain>
    </source>
</reference>
<evidence type="ECO:0000256" key="8">
    <source>
        <dbReference type="ARBA" id="ARBA00023136"/>
    </source>
</evidence>
<protein>
    <recommendedName>
        <fullName evidence="13">ATP synthase subunit b</fullName>
    </recommendedName>
    <alternativeName>
        <fullName evidence="13">ATP synthase F(0) sector subunit b</fullName>
    </alternativeName>
    <alternativeName>
        <fullName evidence="13">ATPase subunit I</fullName>
    </alternativeName>
    <alternativeName>
        <fullName evidence="13">F-type ATPase subunit b</fullName>
        <shortName evidence="13">F-ATPase subunit b</shortName>
    </alternativeName>
</protein>
<dbReference type="CDD" id="cd06503">
    <property type="entry name" value="ATP-synt_Fo_b"/>
    <property type="match status" value="1"/>
</dbReference>
<evidence type="ECO:0000256" key="14">
    <source>
        <dbReference type="RuleBase" id="RU003848"/>
    </source>
</evidence>